<gene>
    <name evidence="7" type="ORF">MKZ38_007864</name>
</gene>
<keyword evidence="4" id="KW-0698">rRNA processing</keyword>
<dbReference type="Pfam" id="PF03998">
    <property type="entry name" value="Utp11"/>
    <property type="match status" value="1"/>
</dbReference>
<feature type="compositionally biased region" description="Acidic residues" evidence="6">
    <location>
        <begin position="147"/>
        <end position="159"/>
    </location>
</feature>
<organism evidence="7 8">
    <name type="scientific">Zalerion maritima</name>
    <dbReference type="NCBI Taxonomy" id="339359"/>
    <lineage>
        <taxon>Eukaryota</taxon>
        <taxon>Fungi</taxon>
        <taxon>Dikarya</taxon>
        <taxon>Ascomycota</taxon>
        <taxon>Pezizomycotina</taxon>
        <taxon>Sordariomycetes</taxon>
        <taxon>Lulworthiomycetidae</taxon>
        <taxon>Lulworthiales</taxon>
        <taxon>Lulworthiaceae</taxon>
        <taxon>Zalerion</taxon>
    </lineage>
</organism>
<evidence type="ECO:0000256" key="5">
    <source>
        <dbReference type="ARBA" id="ARBA00023242"/>
    </source>
</evidence>
<feature type="region of interest" description="Disordered" evidence="6">
    <location>
        <begin position="64"/>
        <end position="86"/>
    </location>
</feature>
<name>A0AAD5WTJ0_9PEZI</name>
<comment type="caution">
    <text evidence="7">The sequence shown here is derived from an EMBL/GenBank/DDBJ whole genome shotgun (WGS) entry which is preliminary data.</text>
</comment>
<feature type="region of interest" description="Disordered" evidence="6">
    <location>
        <begin position="262"/>
        <end position="294"/>
    </location>
</feature>
<proteinExistence type="inferred from homology"/>
<keyword evidence="5" id="KW-0539">Nucleus</keyword>
<evidence type="ECO:0000313" key="8">
    <source>
        <dbReference type="Proteomes" id="UP001201980"/>
    </source>
</evidence>
<comment type="function">
    <text evidence="1">Involved in nucleolar processing of pre-18S ribosomal RNA.</text>
</comment>
<dbReference type="InterPro" id="IPR007144">
    <property type="entry name" value="SSU_processome_Utp11"/>
</dbReference>
<dbReference type="AlphaFoldDB" id="A0AAD5WTJ0"/>
<dbReference type="GO" id="GO:0006364">
    <property type="term" value="P:rRNA processing"/>
    <property type="evidence" value="ECO:0007669"/>
    <property type="project" value="UniProtKB-UniRule"/>
</dbReference>
<comment type="subcellular location">
    <subcellularLocation>
        <location evidence="2">Nucleus</location>
        <location evidence="2">Nucleolus</location>
    </subcellularLocation>
</comment>
<dbReference type="GO" id="GO:0032040">
    <property type="term" value="C:small-subunit processome"/>
    <property type="evidence" value="ECO:0007669"/>
    <property type="project" value="UniProtKB-UniRule"/>
</dbReference>
<sequence>MGGFKKVIQRAPYKERSQPIARKKLGLLEKHKDYSLRAASHNRKKSQLRSLRLLASNRNEDEFHHGMLSRRGPSRSTLTSGTKKWDGTVAADRGSKVLDIDAVRLLKTQDMGYVRTVRNVAQREVRRLREKVVLAESMLGGAAHEKEDDDDDDSGDGDSDLGGLGLDLDIDFGLPHSKSSSSKPHPQSKPKKIVFAEDPETRDQYAADAEEDRSDEPEAAPQKDPSTDPKVQLELRKLQLQRLRRRLETAERKLQALAMAEHEMEQQRARMGKTATTGVVTKKGNMKKVNVRKR</sequence>
<evidence type="ECO:0000313" key="7">
    <source>
        <dbReference type="EMBL" id="KAJ2904532.1"/>
    </source>
</evidence>
<comment type="similarity">
    <text evidence="3">Belongs to the UTP11 family.</text>
</comment>
<feature type="region of interest" description="Disordered" evidence="6">
    <location>
        <begin position="139"/>
        <end position="232"/>
    </location>
</feature>
<feature type="compositionally biased region" description="Basic residues" evidence="6">
    <location>
        <begin position="284"/>
        <end position="294"/>
    </location>
</feature>
<evidence type="ECO:0000256" key="3">
    <source>
        <dbReference type="ARBA" id="ARBA00008105"/>
    </source>
</evidence>
<evidence type="ECO:0000256" key="1">
    <source>
        <dbReference type="ARBA" id="ARBA00004099"/>
    </source>
</evidence>
<keyword evidence="8" id="KW-1185">Reference proteome</keyword>
<evidence type="ECO:0000256" key="4">
    <source>
        <dbReference type="ARBA" id="ARBA00022552"/>
    </source>
</evidence>
<evidence type="ECO:0000256" key="6">
    <source>
        <dbReference type="SAM" id="MobiDB-lite"/>
    </source>
</evidence>
<feature type="compositionally biased region" description="Low complexity" evidence="6">
    <location>
        <begin position="175"/>
        <end position="185"/>
    </location>
</feature>
<dbReference type="PANTHER" id="PTHR12838">
    <property type="entry name" value="U3 SMALL NUCLEOLAR RNA-ASSOCIATED PROTEIN 11"/>
    <property type="match status" value="1"/>
</dbReference>
<reference evidence="7" key="1">
    <citation type="submission" date="2022-07" db="EMBL/GenBank/DDBJ databases">
        <title>Draft genome sequence of Zalerion maritima ATCC 34329, a (micro)plastics degrading marine fungus.</title>
        <authorList>
            <person name="Paco A."/>
            <person name="Goncalves M.F.M."/>
            <person name="Rocha-Santos T.A.P."/>
            <person name="Alves A."/>
        </authorList>
    </citation>
    <scope>NUCLEOTIDE SEQUENCE</scope>
    <source>
        <strain evidence="7">ATCC 34329</strain>
    </source>
</reference>
<dbReference type="EMBL" id="JAKWBI020000051">
    <property type="protein sequence ID" value="KAJ2904532.1"/>
    <property type="molecule type" value="Genomic_DNA"/>
</dbReference>
<dbReference type="PANTHER" id="PTHR12838:SF0">
    <property type="entry name" value="U3 SMALL NUCLEOLAR RNA-ASSOCIATED PROTEIN 11-RELATED"/>
    <property type="match status" value="1"/>
</dbReference>
<feature type="compositionally biased region" description="Acidic residues" evidence="6">
    <location>
        <begin position="208"/>
        <end position="218"/>
    </location>
</feature>
<dbReference type="Proteomes" id="UP001201980">
    <property type="component" value="Unassembled WGS sequence"/>
</dbReference>
<feature type="compositionally biased region" description="Low complexity" evidence="6">
    <location>
        <begin position="272"/>
        <end position="283"/>
    </location>
</feature>
<accession>A0AAD5WTJ0</accession>
<evidence type="ECO:0000256" key="2">
    <source>
        <dbReference type="ARBA" id="ARBA00004604"/>
    </source>
</evidence>
<protein>
    <submittedName>
        <fullName evidence="7">U3 snoRNP-associated protein Utp11</fullName>
    </submittedName>
</protein>